<keyword evidence="1" id="KW-0812">Transmembrane</keyword>
<keyword evidence="1" id="KW-1133">Transmembrane helix</keyword>
<protein>
    <submittedName>
        <fullName evidence="2">Uncharacterized protein</fullName>
    </submittedName>
</protein>
<organism evidence="2 3">
    <name type="scientific">Helianthus annuus</name>
    <name type="common">Common sunflower</name>
    <dbReference type="NCBI Taxonomy" id="4232"/>
    <lineage>
        <taxon>Eukaryota</taxon>
        <taxon>Viridiplantae</taxon>
        <taxon>Streptophyta</taxon>
        <taxon>Embryophyta</taxon>
        <taxon>Tracheophyta</taxon>
        <taxon>Spermatophyta</taxon>
        <taxon>Magnoliopsida</taxon>
        <taxon>eudicotyledons</taxon>
        <taxon>Gunneridae</taxon>
        <taxon>Pentapetalae</taxon>
        <taxon>asterids</taxon>
        <taxon>campanulids</taxon>
        <taxon>Asterales</taxon>
        <taxon>Asteraceae</taxon>
        <taxon>Asteroideae</taxon>
        <taxon>Heliantheae alliance</taxon>
        <taxon>Heliantheae</taxon>
        <taxon>Helianthus</taxon>
    </lineage>
</organism>
<reference evidence="2" key="2">
    <citation type="submission" date="2020-06" db="EMBL/GenBank/DDBJ databases">
        <title>Helianthus annuus Genome sequencing and assembly Release 2.</title>
        <authorList>
            <person name="Gouzy J."/>
            <person name="Langlade N."/>
            <person name="Munos S."/>
        </authorList>
    </citation>
    <scope>NUCLEOTIDE SEQUENCE</scope>
    <source>
        <tissue evidence="2">Leaves</tissue>
    </source>
</reference>
<feature type="transmembrane region" description="Helical" evidence="1">
    <location>
        <begin position="22"/>
        <end position="42"/>
    </location>
</feature>
<dbReference type="Gramene" id="mRNA:HanXRQr2_Chr05g0219131">
    <property type="protein sequence ID" value="mRNA:HanXRQr2_Chr05g0219131"/>
    <property type="gene ID" value="HanXRQr2_Chr05g0219131"/>
</dbReference>
<keyword evidence="3" id="KW-1185">Reference proteome</keyword>
<evidence type="ECO:0000256" key="1">
    <source>
        <dbReference type="SAM" id="Phobius"/>
    </source>
</evidence>
<dbReference type="EMBL" id="MNCJ02000320">
    <property type="protein sequence ID" value="KAF5806249.1"/>
    <property type="molecule type" value="Genomic_DNA"/>
</dbReference>
<comment type="caution">
    <text evidence="2">The sequence shown here is derived from an EMBL/GenBank/DDBJ whole genome shotgun (WGS) entry which is preliminary data.</text>
</comment>
<reference evidence="2" key="1">
    <citation type="journal article" date="2017" name="Nature">
        <title>The sunflower genome provides insights into oil metabolism, flowering and Asterid evolution.</title>
        <authorList>
            <person name="Badouin H."/>
            <person name="Gouzy J."/>
            <person name="Grassa C.J."/>
            <person name="Murat F."/>
            <person name="Staton S.E."/>
            <person name="Cottret L."/>
            <person name="Lelandais-Briere C."/>
            <person name="Owens G.L."/>
            <person name="Carrere S."/>
            <person name="Mayjonade B."/>
            <person name="Legrand L."/>
            <person name="Gill N."/>
            <person name="Kane N.C."/>
            <person name="Bowers J.E."/>
            <person name="Hubner S."/>
            <person name="Bellec A."/>
            <person name="Berard A."/>
            <person name="Berges H."/>
            <person name="Blanchet N."/>
            <person name="Boniface M.C."/>
            <person name="Brunel D."/>
            <person name="Catrice O."/>
            <person name="Chaidir N."/>
            <person name="Claudel C."/>
            <person name="Donnadieu C."/>
            <person name="Faraut T."/>
            <person name="Fievet G."/>
            <person name="Helmstetter N."/>
            <person name="King M."/>
            <person name="Knapp S.J."/>
            <person name="Lai Z."/>
            <person name="Le Paslier M.C."/>
            <person name="Lippi Y."/>
            <person name="Lorenzon L."/>
            <person name="Mandel J.R."/>
            <person name="Marage G."/>
            <person name="Marchand G."/>
            <person name="Marquand E."/>
            <person name="Bret-Mestries E."/>
            <person name="Morien E."/>
            <person name="Nambeesan S."/>
            <person name="Nguyen T."/>
            <person name="Pegot-Espagnet P."/>
            <person name="Pouilly N."/>
            <person name="Raftis F."/>
            <person name="Sallet E."/>
            <person name="Schiex T."/>
            <person name="Thomas J."/>
            <person name="Vandecasteele C."/>
            <person name="Vares D."/>
            <person name="Vear F."/>
            <person name="Vautrin S."/>
            <person name="Crespi M."/>
            <person name="Mangin B."/>
            <person name="Burke J.M."/>
            <person name="Salse J."/>
            <person name="Munos S."/>
            <person name="Vincourt P."/>
            <person name="Rieseberg L.H."/>
            <person name="Langlade N.B."/>
        </authorList>
    </citation>
    <scope>NUCLEOTIDE SEQUENCE</scope>
    <source>
        <tissue evidence="2">Leaves</tissue>
    </source>
</reference>
<accession>A0A9K3J0C4</accession>
<dbReference type="AlphaFoldDB" id="A0A9K3J0C4"/>
<dbReference type="Proteomes" id="UP000215914">
    <property type="component" value="Unassembled WGS sequence"/>
</dbReference>
<sequence>MTNYGFSSSLCSTSSLIQSNLLHQKVIATFAVFLSGFVPIVGF</sequence>
<proteinExistence type="predicted"/>
<evidence type="ECO:0000313" key="2">
    <source>
        <dbReference type="EMBL" id="KAF5806249.1"/>
    </source>
</evidence>
<name>A0A9K3J0C4_HELAN</name>
<keyword evidence="1" id="KW-0472">Membrane</keyword>
<gene>
    <name evidence="2" type="ORF">HanXRQr2_Chr05g0219131</name>
</gene>
<evidence type="ECO:0000313" key="3">
    <source>
        <dbReference type="Proteomes" id="UP000215914"/>
    </source>
</evidence>